<evidence type="ECO:0000313" key="2">
    <source>
        <dbReference type="Proteomes" id="UP001500507"/>
    </source>
</evidence>
<dbReference type="RefSeq" id="WP_343764817.1">
    <property type="nucleotide sequence ID" value="NZ_BAAAFG010000013.1"/>
</dbReference>
<reference evidence="1 2" key="1">
    <citation type="journal article" date="2019" name="Int. J. Syst. Evol. Microbiol.">
        <title>The Global Catalogue of Microorganisms (GCM) 10K type strain sequencing project: providing services to taxonomists for standard genome sequencing and annotation.</title>
        <authorList>
            <consortium name="The Broad Institute Genomics Platform"/>
            <consortium name="The Broad Institute Genome Sequencing Center for Infectious Disease"/>
            <person name="Wu L."/>
            <person name="Ma J."/>
        </authorList>
    </citation>
    <scope>NUCLEOTIDE SEQUENCE [LARGE SCALE GENOMIC DNA]</scope>
    <source>
        <strain evidence="1 2">JCM 16082</strain>
    </source>
</reference>
<organism evidence="1 2">
    <name type="scientific">Gangjinia marincola</name>
    <dbReference type="NCBI Taxonomy" id="578463"/>
    <lineage>
        <taxon>Bacteria</taxon>
        <taxon>Pseudomonadati</taxon>
        <taxon>Bacteroidota</taxon>
        <taxon>Flavobacteriia</taxon>
        <taxon>Flavobacteriales</taxon>
        <taxon>Flavobacteriaceae</taxon>
        <taxon>Gangjinia</taxon>
    </lineage>
</organism>
<protein>
    <submittedName>
        <fullName evidence="1">Uncharacterized protein</fullName>
    </submittedName>
</protein>
<gene>
    <name evidence="1" type="ORF">GCM10009117_11430</name>
</gene>
<evidence type="ECO:0000313" key="1">
    <source>
        <dbReference type="EMBL" id="GAA0871996.1"/>
    </source>
</evidence>
<dbReference type="EMBL" id="BAAAFG010000013">
    <property type="protein sequence ID" value="GAA0871996.1"/>
    <property type="molecule type" value="Genomic_DNA"/>
</dbReference>
<keyword evidence="2" id="KW-1185">Reference proteome</keyword>
<comment type="caution">
    <text evidence="1">The sequence shown here is derived from an EMBL/GenBank/DDBJ whole genome shotgun (WGS) entry which is preliminary data.</text>
</comment>
<accession>A0ABN1MGJ1</accession>
<sequence>MANKRELKKELNDVFANIIEAAYLQEDYGKNADNAKVEEIVDECIDAFDALIARINKRDVEDSKKHYKDIRNDFQSNAQRLVEKVNSL</sequence>
<name>A0ABN1MGJ1_9FLAO</name>
<proteinExistence type="predicted"/>
<dbReference type="Proteomes" id="UP001500507">
    <property type="component" value="Unassembled WGS sequence"/>
</dbReference>